<dbReference type="CDD" id="cd00067">
    <property type="entry name" value="GAL4"/>
    <property type="match status" value="1"/>
</dbReference>
<dbReference type="InterPro" id="IPR036864">
    <property type="entry name" value="Zn2-C6_fun-type_DNA-bd_sf"/>
</dbReference>
<reference evidence="6 7" key="1">
    <citation type="submission" date="2016-12" db="EMBL/GenBank/DDBJ databases">
        <title>The genomes of Aspergillus section Nigri reveals drivers in fungal speciation.</title>
        <authorList>
            <consortium name="DOE Joint Genome Institute"/>
            <person name="Vesth T.C."/>
            <person name="Nybo J."/>
            <person name="Theobald S."/>
            <person name="Brandl J."/>
            <person name="Frisvad J.C."/>
            <person name="Nielsen K.F."/>
            <person name="Lyhne E.K."/>
            <person name="Kogle M.E."/>
            <person name="Kuo A."/>
            <person name="Riley R."/>
            <person name="Clum A."/>
            <person name="Nolan M."/>
            <person name="Lipzen A."/>
            <person name="Salamov A."/>
            <person name="Henrissat B."/>
            <person name="Wiebenga A."/>
            <person name="De Vries R.P."/>
            <person name="Grigoriev I.V."/>
            <person name="Mortensen U.H."/>
            <person name="Andersen M.R."/>
            <person name="Baker S.E."/>
        </authorList>
    </citation>
    <scope>NUCLEOTIDE SEQUENCE [LARGE SCALE GENOMIC DNA]</scope>
    <source>
        <strain evidence="6 7">IBT 23096</strain>
    </source>
</reference>
<evidence type="ECO:0000313" key="6">
    <source>
        <dbReference type="EMBL" id="PLB47167.1"/>
    </source>
</evidence>
<feature type="compositionally biased region" description="Low complexity" evidence="5">
    <location>
        <begin position="207"/>
        <end position="218"/>
    </location>
</feature>
<evidence type="ECO:0000313" key="7">
    <source>
        <dbReference type="Proteomes" id="UP000234275"/>
    </source>
</evidence>
<dbReference type="RefSeq" id="XP_024702469.1">
    <property type="nucleotide sequence ID" value="XM_024854926.1"/>
</dbReference>
<protein>
    <recommendedName>
        <fullName evidence="8">Zn(2)-C6 fungal-type domain-containing protein</fullName>
    </recommendedName>
</protein>
<feature type="compositionally biased region" description="Polar residues" evidence="5">
    <location>
        <begin position="19"/>
        <end position="28"/>
    </location>
</feature>
<dbReference type="AlphaFoldDB" id="A0A2I2G2S6"/>
<keyword evidence="7" id="KW-1185">Reference proteome</keyword>
<gene>
    <name evidence="6" type="ORF">P170DRAFT_511812</name>
</gene>
<dbReference type="Proteomes" id="UP000234275">
    <property type="component" value="Unassembled WGS sequence"/>
</dbReference>
<name>A0A2I2G2S6_9EURO</name>
<feature type="compositionally biased region" description="Acidic residues" evidence="5">
    <location>
        <begin position="131"/>
        <end position="142"/>
    </location>
</feature>
<feature type="compositionally biased region" description="Basic residues" evidence="5">
    <location>
        <begin position="95"/>
        <end position="104"/>
    </location>
</feature>
<dbReference type="SUPFAM" id="SSF57701">
    <property type="entry name" value="Zn2/Cys6 DNA-binding domain"/>
    <property type="match status" value="1"/>
</dbReference>
<evidence type="ECO:0000256" key="3">
    <source>
        <dbReference type="ARBA" id="ARBA00023163"/>
    </source>
</evidence>
<dbReference type="EMBL" id="MSFO01000006">
    <property type="protein sequence ID" value="PLB47167.1"/>
    <property type="molecule type" value="Genomic_DNA"/>
</dbReference>
<dbReference type="STRING" id="1392250.A0A2I2G2S6"/>
<sequence>MSDEEYQSAQEDAPPSTQPPSEGQTSPTAEPETRMRTRKASKSSMPTIAEEEPAESSVQPEKTARGKKATKASKSAAADSESQVKKTPACDSCRKSKVRCNHRRPIGEDGEVAPEPASSSTKTRKRKADADTEDEQVQPESEEPLKRIKLTMGKDKGKGKEPAREVAEPATTARRTRGRPRKQSSEEPAQENEGNNPPATKRSKKNTTAQEQTASAEAGPSTAPAPRKFPALESLEGAATLSLHNVMGRQLEERVVACNTQYAQAMKAFSEVQTTLESWVGAWTSGKC</sequence>
<accession>A0A2I2G2S6</accession>
<dbReference type="GO" id="GO:0003677">
    <property type="term" value="F:DNA binding"/>
    <property type="evidence" value="ECO:0007669"/>
    <property type="project" value="UniProtKB-KW"/>
</dbReference>
<evidence type="ECO:0008006" key="8">
    <source>
        <dbReference type="Google" id="ProtNLM"/>
    </source>
</evidence>
<proteinExistence type="predicted"/>
<evidence type="ECO:0000256" key="4">
    <source>
        <dbReference type="ARBA" id="ARBA00023242"/>
    </source>
</evidence>
<feature type="compositionally biased region" description="Basic and acidic residues" evidence="5">
    <location>
        <begin position="152"/>
        <end position="167"/>
    </location>
</feature>
<evidence type="ECO:0000256" key="2">
    <source>
        <dbReference type="ARBA" id="ARBA00023125"/>
    </source>
</evidence>
<dbReference type="OrthoDB" id="4481893at2759"/>
<evidence type="ECO:0000256" key="1">
    <source>
        <dbReference type="ARBA" id="ARBA00023015"/>
    </source>
</evidence>
<dbReference type="InterPro" id="IPR001138">
    <property type="entry name" value="Zn2Cys6_DnaBD"/>
</dbReference>
<dbReference type="VEuPathDB" id="FungiDB:P170DRAFT_511812"/>
<keyword evidence="3" id="KW-0804">Transcription</keyword>
<organism evidence="6 7">
    <name type="scientific">Aspergillus steynii IBT 23096</name>
    <dbReference type="NCBI Taxonomy" id="1392250"/>
    <lineage>
        <taxon>Eukaryota</taxon>
        <taxon>Fungi</taxon>
        <taxon>Dikarya</taxon>
        <taxon>Ascomycota</taxon>
        <taxon>Pezizomycotina</taxon>
        <taxon>Eurotiomycetes</taxon>
        <taxon>Eurotiomycetidae</taxon>
        <taxon>Eurotiales</taxon>
        <taxon>Aspergillaceae</taxon>
        <taxon>Aspergillus</taxon>
        <taxon>Aspergillus subgen. Circumdati</taxon>
    </lineage>
</organism>
<dbReference type="GO" id="GO:0000981">
    <property type="term" value="F:DNA-binding transcription factor activity, RNA polymerase II-specific"/>
    <property type="evidence" value="ECO:0007669"/>
    <property type="project" value="InterPro"/>
</dbReference>
<comment type="caution">
    <text evidence="6">The sequence shown here is derived from an EMBL/GenBank/DDBJ whole genome shotgun (WGS) entry which is preliminary data.</text>
</comment>
<keyword evidence="1" id="KW-0805">Transcription regulation</keyword>
<evidence type="ECO:0000256" key="5">
    <source>
        <dbReference type="SAM" id="MobiDB-lite"/>
    </source>
</evidence>
<feature type="region of interest" description="Disordered" evidence="5">
    <location>
        <begin position="1"/>
        <end position="231"/>
    </location>
</feature>
<keyword evidence="2" id="KW-0238">DNA-binding</keyword>
<keyword evidence="4" id="KW-0539">Nucleus</keyword>
<dbReference type="GO" id="GO:0008270">
    <property type="term" value="F:zinc ion binding"/>
    <property type="evidence" value="ECO:0007669"/>
    <property type="project" value="InterPro"/>
</dbReference>
<dbReference type="GeneID" id="36562632"/>
<dbReference type="GO" id="GO:0009893">
    <property type="term" value="P:positive regulation of metabolic process"/>
    <property type="evidence" value="ECO:0007669"/>
    <property type="project" value="UniProtKB-ARBA"/>
</dbReference>